<keyword evidence="5" id="KW-1185">Reference proteome</keyword>
<dbReference type="Gene3D" id="3.90.70.130">
    <property type="match status" value="1"/>
</dbReference>
<evidence type="ECO:0000259" key="3">
    <source>
        <dbReference type="Pfam" id="PF07910"/>
    </source>
</evidence>
<feature type="domain" description="UFSP1/2/DUB catalytic" evidence="3">
    <location>
        <begin position="20"/>
        <end position="206"/>
    </location>
</feature>
<proteinExistence type="inferred from homology"/>
<accession>A0ABN8LNU9</accession>
<dbReference type="PANTHER" id="PTHR48153">
    <property type="entry name" value="UFM1-SPECIFIC PROTEASE 2"/>
    <property type="match status" value="1"/>
</dbReference>
<evidence type="ECO:0000313" key="5">
    <source>
        <dbReference type="Proteomes" id="UP001159427"/>
    </source>
</evidence>
<evidence type="ECO:0000313" key="4">
    <source>
        <dbReference type="EMBL" id="CAH3018056.1"/>
    </source>
</evidence>
<dbReference type="EMBL" id="CALNXI010000077">
    <property type="protein sequence ID" value="CAH3018056.1"/>
    <property type="molecule type" value="Genomic_DNA"/>
</dbReference>
<dbReference type="Pfam" id="PF07910">
    <property type="entry name" value="Peptidase_C78"/>
    <property type="match status" value="1"/>
</dbReference>
<dbReference type="InterPro" id="IPR012462">
    <property type="entry name" value="UFSP1/2_DUB_cat"/>
</dbReference>
<gene>
    <name evidence="4" type="ORF">PEVE_00041048</name>
</gene>
<keyword evidence="2" id="KW-0378">Hydrolase</keyword>
<name>A0ABN8LNU9_9CNID</name>
<comment type="caution">
    <text evidence="4">The sequence shown here is derived from an EMBL/GenBank/DDBJ whole genome shotgun (WGS) entry which is preliminary data.</text>
</comment>
<dbReference type="Proteomes" id="UP001159427">
    <property type="component" value="Unassembled WGS sequence"/>
</dbReference>
<evidence type="ECO:0000256" key="2">
    <source>
        <dbReference type="ARBA" id="ARBA00022801"/>
    </source>
</evidence>
<evidence type="ECO:0000256" key="1">
    <source>
        <dbReference type="ARBA" id="ARBA00008552"/>
    </source>
</evidence>
<protein>
    <recommendedName>
        <fullName evidence="3">UFSP1/2/DUB catalytic domain-containing protein</fullName>
    </recommendedName>
</protein>
<reference evidence="4 5" key="1">
    <citation type="submission" date="2022-05" db="EMBL/GenBank/DDBJ databases">
        <authorList>
            <consortium name="Genoscope - CEA"/>
            <person name="William W."/>
        </authorList>
    </citation>
    <scope>NUCLEOTIDE SEQUENCE [LARGE SCALE GENOMIC DNA]</scope>
</reference>
<sequence length="216" mass="24106">MLSDVHEGLDLPSELIDFGVVRGKYEFYHYKIDGVDDRGWGCGYRTLQTICSWVHHSLKNQKKVLTVPNLQEIQQTLVTVGDKPCSFVGSREWIGSVEACLCVDQIFGVCSKIVHVSGGHCVEQDAALVLLEHFKHFGSPVMIGGDIDASSKTLLGVCKTNKGFYFLIADPHFCGKADKAMLQDHGWVQWKSLNDVFKVDSFYNFCLPQLRSETGS</sequence>
<organism evidence="4 5">
    <name type="scientific">Porites evermanni</name>
    <dbReference type="NCBI Taxonomy" id="104178"/>
    <lineage>
        <taxon>Eukaryota</taxon>
        <taxon>Metazoa</taxon>
        <taxon>Cnidaria</taxon>
        <taxon>Anthozoa</taxon>
        <taxon>Hexacorallia</taxon>
        <taxon>Scleractinia</taxon>
        <taxon>Fungiina</taxon>
        <taxon>Poritidae</taxon>
        <taxon>Porites</taxon>
    </lineage>
</organism>
<comment type="similarity">
    <text evidence="1">Belongs to the peptidase C78 family.</text>
</comment>
<dbReference type="PANTHER" id="PTHR48153:SF3">
    <property type="entry name" value="INACTIVE UFM1-SPECIFIC PROTEASE 1"/>
    <property type="match status" value="1"/>
</dbReference>